<reference evidence="2 3" key="1">
    <citation type="submission" date="2019-11" db="EMBL/GenBank/DDBJ databases">
        <authorList>
            <person name="Kim E."/>
            <person name="Lee J."/>
            <person name="Jeon K."/>
            <person name="Lee Y."/>
        </authorList>
    </citation>
    <scope>NUCLEOTIDE SEQUENCE [LARGE SCALE GENOMIC DNA]</scope>
    <source>
        <strain evidence="2 3">YJ1</strain>
    </source>
</reference>
<dbReference type="KEGG" id="tey:GLW17_04595"/>
<dbReference type="RefSeq" id="WP_103103761.1">
    <property type="nucleotide sequence ID" value="NZ_BLRN01000033.1"/>
</dbReference>
<dbReference type="Pfam" id="PF16935">
    <property type="entry name" value="Hol_Tox"/>
    <property type="match status" value="1"/>
</dbReference>
<organism evidence="2 3">
    <name type="scientific">Tetragenococcus halophilus</name>
    <name type="common">Pediococcus halophilus</name>
    <dbReference type="NCBI Taxonomy" id="51669"/>
    <lineage>
        <taxon>Bacteria</taxon>
        <taxon>Bacillati</taxon>
        <taxon>Bacillota</taxon>
        <taxon>Bacilli</taxon>
        <taxon>Lactobacillales</taxon>
        <taxon>Enterococcaceae</taxon>
        <taxon>Tetragenococcus</taxon>
    </lineage>
</organism>
<gene>
    <name evidence="2" type="ORF">GLW17_04595</name>
</gene>
<dbReference type="InterPro" id="IPR031616">
    <property type="entry name" value="BsrE-like"/>
</dbReference>
<dbReference type="AlphaFoldDB" id="A0AB37D2J0"/>
<proteinExistence type="predicted"/>
<dbReference type="Proteomes" id="UP000427886">
    <property type="component" value="Chromosome"/>
</dbReference>
<evidence type="ECO:0000313" key="2">
    <source>
        <dbReference type="EMBL" id="QGP76153.1"/>
    </source>
</evidence>
<evidence type="ECO:0000313" key="3">
    <source>
        <dbReference type="Proteomes" id="UP000427886"/>
    </source>
</evidence>
<evidence type="ECO:0000256" key="1">
    <source>
        <dbReference type="SAM" id="Phobius"/>
    </source>
</evidence>
<name>A0AB37D2J0_TETHA</name>
<protein>
    <recommendedName>
        <fullName evidence="4">Holin-like toxin</fullName>
    </recommendedName>
</protein>
<keyword evidence="1" id="KW-1133">Transmembrane helix</keyword>
<evidence type="ECO:0008006" key="4">
    <source>
        <dbReference type="Google" id="ProtNLM"/>
    </source>
</evidence>
<accession>A0AB37D2J0</accession>
<keyword evidence="1" id="KW-0472">Membrane</keyword>
<keyword evidence="1" id="KW-0812">Transmembrane</keyword>
<dbReference type="EMBL" id="CP046246">
    <property type="protein sequence ID" value="QGP76153.1"/>
    <property type="molecule type" value="Genomic_DNA"/>
</dbReference>
<feature type="transmembrane region" description="Helical" evidence="1">
    <location>
        <begin position="6"/>
        <end position="28"/>
    </location>
</feature>
<sequence length="33" mass="3517">MSIAETLGLMIAFGSFTATLIFGILDAVKKTKK</sequence>